<dbReference type="PROSITE" id="PS50110">
    <property type="entry name" value="RESPONSE_REGULATORY"/>
    <property type="match status" value="1"/>
</dbReference>
<evidence type="ECO:0000313" key="5">
    <source>
        <dbReference type="Proteomes" id="UP000198415"/>
    </source>
</evidence>
<dbReference type="InterPro" id="IPR001789">
    <property type="entry name" value="Sig_transdc_resp-reg_receiver"/>
</dbReference>
<organism evidence="4 5">
    <name type="scientific">Actinoplanes regularis</name>
    <dbReference type="NCBI Taxonomy" id="52697"/>
    <lineage>
        <taxon>Bacteria</taxon>
        <taxon>Bacillati</taxon>
        <taxon>Actinomycetota</taxon>
        <taxon>Actinomycetes</taxon>
        <taxon>Micromonosporales</taxon>
        <taxon>Micromonosporaceae</taxon>
        <taxon>Actinoplanes</taxon>
    </lineage>
</organism>
<evidence type="ECO:0000259" key="3">
    <source>
        <dbReference type="PROSITE" id="PS50110"/>
    </source>
</evidence>
<dbReference type="Pfam" id="PF00072">
    <property type="entry name" value="Response_reg"/>
    <property type="match status" value="1"/>
</dbReference>
<dbReference type="Gene3D" id="3.40.50.2300">
    <property type="match status" value="1"/>
</dbReference>
<proteinExistence type="predicted"/>
<dbReference type="PANTHER" id="PTHR44591">
    <property type="entry name" value="STRESS RESPONSE REGULATOR PROTEIN 1"/>
    <property type="match status" value="1"/>
</dbReference>
<reference evidence="4 5" key="1">
    <citation type="submission" date="2017-06" db="EMBL/GenBank/DDBJ databases">
        <authorList>
            <person name="Kim H.J."/>
            <person name="Triplett B.A."/>
        </authorList>
    </citation>
    <scope>NUCLEOTIDE SEQUENCE [LARGE SCALE GENOMIC DNA]</scope>
    <source>
        <strain evidence="4 5">DSM 43151</strain>
    </source>
</reference>
<sequence length="122" mass="13433">MSGILVVDDEPDLRAIARRVLERAGHEVREAGNGQAALELVRQSLPDLILTDIMMPLMDGYELIRQIRADAATARIPILVMSGYHPRPLDADVQLIAKPFKLSDLVAAVEAQLTPPRGETRQ</sequence>
<dbReference type="OrthoDB" id="3197131at2"/>
<keyword evidence="5" id="KW-1185">Reference proteome</keyword>
<dbReference type="SUPFAM" id="SSF52172">
    <property type="entry name" value="CheY-like"/>
    <property type="match status" value="1"/>
</dbReference>
<dbReference type="AlphaFoldDB" id="A0A239KAL9"/>
<dbReference type="CDD" id="cd17546">
    <property type="entry name" value="REC_hyHK_CKI1_RcsC-like"/>
    <property type="match status" value="1"/>
</dbReference>
<feature type="domain" description="Response regulatory" evidence="3">
    <location>
        <begin position="3"/>
        <end position="113"/>
    </location>
</feature>
<keyword evidence="1 2" id="KW-0597">Phosphoprotein</keyword>
<accession>A0A239KAL9</accession>
<feature type="modified residue" description="4-aspartylphosphate" evidence="2">
    <location>
        <position position="52"/>
    </location>
</feature>
<dbReference type="GO" id="GO:0000160">
    <property type="term" value="P:phosphorelay signal transduction system"/>
    <property type="evidence" value="ECO:0007669"/>
    <property type="project" value="InterPro"/>
</dbReference>
<dbReference type="PANTHER" id="PTHR44591:SF3">
    <property type="entry name" value="RESPONSE REGULATORY DOMAIN-CONTAINING PROTEIN"/>
    <property type="match status" value="1"/>
</dbReference>
<gene>
    <name evidence="4" type="ORF">SAMN06264365_14616</name>
</gene>
<evidence type="ECO:0000256" key="2">
    <source>
        <dbReference type="PROSITE-ProRule" id="PRU00169"/>
    </source>
</evidence>
<dbReference type="InterPro" id="IPR050595">
    <property type="entry name" value="Bact_response_regulator"/>
</dbReference>
<dbReference type="SMART" id="SM00448">
    <property type="entry name" value="REC"/>
    <property type="match status" value="1"/>
</dbReference>
<name>A0A239KAL9_9ACTN</name>
<dbReference type="InterPro" id="IPR011006">
    <property type="entry name" value="CheY-like_superfamily"/>
</dbReference>
<protein>
    <submittedName>
        <fullName evidence="4">Two-component system, OmpR family, phosphate regulon response regulator PhoB</fullName>
    </submittedName>
</protein>
<evidence type="ECO:0000313" key="4">
    <source>
        <dbReference type="EMBL" id="SNT15115.1"/>
    </source>
</evidence>
<dbReference type="RefSeq" id="WP_089299296.1">
    <property type="nucleotide sequence ID" value="NZ_BOMU01000138.1"/>
</dbReference>
<evidence type="ECO:0000256" key="1">
    <source>
        <dbReference type="ARBA" id="ARBA00022553"/>
    </source>
</evidence>
<dbReference type="EMBL" id="FZNR01000046">
    <property type="protein sequence ID" value="SNT15115.1"/>
    <property type="molecule type" value="Genomic_DNA"/>
</dbReference>
<dbReference type="Proteomes" id="UP000198415">
    <property type="component" value="Unassembled WGS sequence"/>
</dbReference>